<organism evidence="1 2">
    <name type="scientific">Pantoea piersonii</name>
    <dbReference type="NCBI Taxonomy" id="2364647"/>
    <lineage>
        <taxon>Bacteria</taxon>
        <taxon>Pseudomonadati</taxon>
        <taxon>Pseudomonadota</taxon>
        <taxon>Gammaproteobacteria</taxon>
        <taxon>Enterobacterales</taxon>
        <taxon>Erwiniaceae</taxon>
        <taxon>Pantoea</taxon>
    </lineage>
</organism>
<evidence type="ECO:0000313" key="2">
    <source>
        <dbReference type="Proteomes" id="UP001211544"/>
    </source>
</evidence>
<dbReference type="RefSeq" id="WP_269949376.1">
    <property type="nucleotide sequence ID" value="NZ_CP104758.1"/>
</dbReference>
<dbReference type="Proteomes" id="UP001211544">
    <property type="component" value="Chromosome"/>
</dbReference>
<sequence length="62" mass="6999">MNNEKQSWFIRFTIKREGVSETMSGIITGDNASNALNSFVQHQADTLKISRLDVDVLAMNRV</sequence>
<protein>
    <submittedName>
        <fullName evidence="1">Uncharacterized protein</fullName>
    </submittedName>
</protein>
<gene>
    <name evidence="1" type="ORF">N5580_13325</name>
</gene>
<name>A0AAJ5U8V1_9GAMM</name>
<reference evidence="1 2" key="1">
    <citation type="journal article" date="2022" name="J Glob Antimicrob Resist">
        <title>First complete genome of a multidrug resistant strain of the novel human pathogen Kalamiella piersonii (GABEKP28) identified in human saliva.</title>
        <authorList>
            <person name="McDonagh F."/>
            <person name="Singh N.K."/>
            <person name="Venkateswaran K."/>
            <person name="Lonappan A.M."/>
            <person name="Hallahan B."/>
            <person name="Tuohy A."/>
            <person name="Burke L."/>
            <person name="Kovarova A."/>
            <person name="Miliotis G."/>
        </authorList>
    </citation>
    <scope>NUCLEOTIDE SEQUENCE [LARGE SCALE GENOMIC DNA]</scope>
    <source>
        <strain evidence="1 2">GABEKP28</strain>
    </source>
</reference>
<keyword evidence="2" id="KW-1185">Reference proteome</keyword>
<dbReference type="EMBL" id="CP104758">
    <property type="protein sequence ID" value="WBG90068.1"/>
    <property type="molecule type" value="Genomic_DNA"/>
</dbReference>
<evidence type="ECO:0000313" key="1">
    <source>
        <dbReference type="EMBL" id="WBG90068.1"/>
    </source>
</evidence>
<dbReference type="KEGG" id="kpie:N5580_13325"/>
<proteinExistence type="predicted"/>
<accession>A0AAJ5U8V1</accession>
<dbReference type="AlphaFoldDB" id="A0AAJ5U8V1"/>